<dbReference type="OrthoDB" id="9798772at2"/>
<dbReference type="InterPro" id="IPR002639">
    <property type="entry name" value="UreF"/>
</dbReference>
<comment type="similarity">
    <text evidence="3">Belongs to the UreF family.</text>
</comment>
<evidence type="ECO:0000256" key="1">
    <source>
        <dbReference type="ARBA" id="ARBA00022988"/>
    </source>
</evidence>
<dbReference type="RefSeq" id="WP_119794481.1">
    <property type="nucleotide sequence ID" value="NZ_QYZD01000013.1"/>
</dbReference>
<reference evidence="4 5" key="1">
    <citation type="submission" date="2018-09" db="EMBL/GenBank/DDBJ databases">
        <title>Paenibacillus SK2017-BO5.</title>
        <authorList>
            <person name="Piskunova J.V."/>
            <person name="Dubiley S.A."/>
            <person name="Severinov K.V."/>
        </authorList>
    </citation>
    <scope>NUCLEOTIDE SEQUENCE [LARGE SCALE GENOMIC DNA]</scope>
    <source>
        <strain evidence="4 5">BO5</strain>
    </source>
</reference>
<keyword evidence="1 3" id="KW-0996">Nickel insertion</keyword>
<accession>A0A3A3GFR9</accession>
<dbReference type="PANTHER" id="PTHR33620">
    <property type="entry name" value="UREASE ACCESSORY PROTEIN F"/>
    <property type="match status" value="1"/>
</dbReference>
<evidence type="ECO:0000313" key="5">
    <source>
        <dbReference type="Proteomes" id="UP000266177"/>
    </source>
</evidence>
<dbReference type="Proteomes" id="UP000266177">
    <property type="component" value="Unassembled WGS sequence"/>
</dbReference>
<comment type="subcellular location">
    <subcellularLocation>
        <location evidence="3">Cytoplasm</location>
    </subcellularLocation>
</comment>
<evidence type="ECO:0000256" key="2">
    <source>
        <dbReference type="ARBA" id="ARBA00023186"/>
    </source>
</evidence>
<dbReference type="Gene3D" id="1.10.4190.10">
    <property type="entry name" value="Urease accessory protein UreF"/>
    <property type="match status" value="1"/>
</dbReference>
<gene>
    <name evidence="3" type="primary">ureF</name>
    <name evidence="4" type="ORF">DQX05_15550</name>
</gene>
<comment type="caution">
    <text evidence="4">The sequence shown here is derived from an EMBL/GenBank/DDBJ whole genome shotgun (WGS) entry which is preliminary data.</text>
</comment>
<sequence length="262" mass="29397">MSDISTSSLFTLLQWCDSNFPSGAFNHSFGLETYMQTGEVTGKASFKLWLEAYVLEQLVYNDLLACRLAYEALEGNVLNVNELYANELMGDALEANEPEDNELEENELEEIWRLDRLMAIQCMPRETRDGIRRIGERMVKLATDLYDSPNLAQYSKRLAAKESFGHPAIAFAMMAFHVGVGKETAVLSCLYSSVSGMVQNGVRAIPLGQTDGQKLLWELQPLLEQAAHQVQTLTIDDLGVVVPGLECAQMRHEQLHIRLFMS</sequence>
<name>A0A3A3GFR9_PANTH</name>
<dbReference type="AlphaFoldDB" id="A0A3A3GFR9"/>
<dbReference type="GO" id="GO:0016151">
    <property type="term" value="F:nickel cation binding"/>
    <property type="evidence" value="ECO:0007669"/>
    <property type="project" value="UniProtKB-UniRule"/>
</dbReference>
<comment type="function">
    <text evidence="3">Required for maturation of urease via the functional incorporation of the urease nickel metallocenter.</text>
</comment>
<evidence type="ECO:0000256" key="3">
    <source>
        <dbReference type="HAMAP-Rule" id="MF_01385"/>
    </source>
</evidence>
<keyword evidence="3" id="KW-0963">Cytoplasm</keyword>
<dbReference type="EMBL" id="QYZD01000013">
    <property type="protein sequence ID" value="RJG22960.1"/>
    <property type="molecule type" value="Genomic_DNA"/>
</dbReference>
<dbReference type="Pfam" id="PF01730">
    <property type="entry name" value="UreF"/>
    <property type="match status" value="1"/>
</dbReference>
<keyword evidence="2 3" id="KW-0143">Chaperone</keyword>
<dbReference type="PANTHER" id="PTHR33620:SF1">
    <property type="entry name" value="UREASE ACCESSORY PROTEIN F"/>
    <property type="match status" value="1"/>
</dbReference>
<evidence type="ECO:0000313" key="4">
    <source>
        <dbReference type="EMBL" id="RJG22960.1"/>
    </source>
</evidence>
<protein>
    <recommendedName>
        <fullName evidence="3">Urease accessory protein UreF</fullName>
    </recommendedName>
</protein>
<dbReference type="HAMAP" id="MF_01385">
    <property type="entry name" value="UreF"/>
    <property type="match status" value="1"/>
</dbReference>
<proteinExistence type="inferred from homology"/>
<comment type="subunit">
    <text evidence="3">UreD, UreF and UreG form a complex that acts as a GTP-hydrolysis-dependent molecular chaperone, activating the urease apoprotein by helping to assemble the nickel containing metallocenter of UreC. The UreE protein probably delivers the nickel.</text>
</comment>
<dbReference type="PIRSF" id="PIRSF009467">
    <property type="entry name" value="Ureas_acces_UreF"/>
    <property type="match status" value="1"/>
</dbReference>
<dbReference type="InterPro" id="IPR038277">
    <property type="entry name" value="UreF_sf"/>
</dbReference>
<organism evidence="4 5">
    <name type="scientific">Paenibacillus thiaminolyticus</name>
    <name type="common">Bacillus thiaminolyticus</name>
    <dbReference type="NCBI Taxonomy" id="49283"/>
    <lineage>
        <taxon>Bacteria</taxon>
        <taxon>Bacillati</taxon>
        <taxon>Bacillota</taxon>
        <taxon>Bacilli</taxon>
        <taxon>Bacillales</taxon>
        <taxon>Paenibacillaceae</taxon>
        <taxon>Paenibacillus</taxon>
    </lineage>
</organism>
<dbReference type="GO" id="GO:0005737">
    <property type="term" value="C:cytoplasm"/>
    <property type="evidence" value="ECO:0007669"/>
    <property type="project" value="UniProtKB-SubCell"/>
</dbReference>